<dbReference type="RefSeq" id="WP_379874256.1">
    <property type="nucleotide sequence ID" value="NZ_JBHTBH010000021.1"/>
</dbReference>
<reference evidence="3" key="1">
    <citation type="journal article" date="2019" name="Int. J. Syst. Evol. Microbiol.">
        <title>The Global Catalogue of Microorganisms (GCM) 10K type strain sequencing project: providing services to taxonomists for standard genome sequencing and annotation.</title>
        <authorList>
            <consortium name="The Broad Institute Genomics Platform"/>
            <consortium name="The Broad Institute Genome Sequencing Center for Infectious Disease"/>
            <person name="Wu L."/>
            <person name="Ma J."/>
        </authorList>
    </citation>
    <scope>NUCLEOTIDE SEQUENCE [LARGE SCALE GENOMIC DNA]</scope>
    <source>
        <strain evidence="3">CGMCC 4.7382</strain>
    </source>
</reference>
<evidence type="ECO:0000313" key="2">
    <source>
        <dbReference type="EMBL" id="MFC7331424.1"/>
    </source>
</evidence>
<evidence type="ECO:0000256" key="1">
    <source>
        <dbReference type="SAM" id="Phobius"/>
    </source>
</evidence>
<sequence length="485" mass="52854">MTAQQQVQQRLYGGWRRARSLGLGSLDGRQTLVLVLAIVIPIAAVWASGPGVLLWLGPVAAVVAAAAVTTRDGVWVLDLLLARARFETSKLMGQTVYRGHMWAPYPRRYDLPGPMASTQLIETDVPGRGPVGLVWHQRSGRLSATYLLSPTGVLLADTATVQYQVASWGQVLAGLADDTAIQHAGVTIELMPTSGHELAEHTETRRDPGAPDLVRDVMDQVIEDAPEATTRVYARLTLTVDPSRGVTTVRRLDEGVAETLRSLGGLALTAAGVDVLRPTTATDLVRIVRSAYDPHTLEDTEVPATWDALTWADAGPVAAEEHLDYYAHEGVYSMSWCLLEAPRQHVSHEVLSPLCSPGRYRRRVHLLYRTLSRDEAGRLLEREANSAAAREVYRQRTGRDPSARDRADADRAHRAAAEEAQGAGLVEFSIFVTVTVDRLDQLPEARREVEQAAAQSRLKLRLCRGGQAAAWQTALGVAGIYPADI</sequence>
<keyword evidence="1" id="KW-0472">Membrane</keyword>
<keyword evidence="3" id="KW-1185">Reference proteome</keyword>
<dbReference type="Proteomes" id="UP001596540">
    <property type="component" value="Unassembled WGS sequence"/>
</dbReference>
<gene>
    <name evidence="2" type="ORF">ACFQRF_27140</name>
</gene>
<dbReference type="NCBIfam" id="NF042935">
    <property type="entry name" value="SCO6880_fam"/>
    <property type="match status" value="1"/>
</dbReference>
<proteinExistence type="predicted"/>
<keyword evidence="1" id="KW-0812">Transmembrane</keyword>
<keyword evidence="1" id="KW-1133">Transmembrane helix</keyword>
<feature type="transmembrane region" description="Helical" evidence="1">
    <location>
        <begin position="31"/>
        <end position="49"/>
    </location>
</feature>
<evidence type="ECO:0000313" key="3">
    <source>
        <dbReference type="Proteomes" id="UP001596540"/>
    </source>
</evidence>
<dbReference type="EMBL" id="JBHTBH010000021">
    <property type="protein sequence ID" value="MFC7331424.1"/>
    <property type="molecule type" value="Genomic_DNA"/>
</dbReference>
<name>A0ABW2KN92_9ACTN</name>
<organism evidence="2 3">
    <name type="scientific">Marinactinospora rubrisoli</name>
    <dbReference type="NCBI Taxonomy" id="2715399"/>
    <lineage>
        <taxon>Bacteria</taxon>
        <taxon>Bacillati</taxon>
        <taxon>Actinomycetota</taxon>
        <taxon>Actinomycetes</taxon>
        <taxon>Streptosporangiales</taxon>
        <taxon>Nocardiopsidaceae</taxon>
        <taxon>Marinactinospora</taxon>
    </lineage>
</organism>
<accession>A0ABW2KN92</accession>
<protein>
    <submittedName>
        <fullName evidence="2">SCO6880 family protein</fullName>
    </submittedName>
</protein>
<comment type="caution">
    <text evidence="2">The sequence shown here is derived from an EMBL/GenBank/DDBJ whole genome shotgun (WGS) entry which is preliminary data.</text>
</comment>
<dbReference type="InterPro" id="IPR049978">
    <property type="entry name" value="SCO6880-like"/>
</dbReference>